<evidence type="ECO:0000313" key="3">
    <source>
        <dbReference type="Proteomes" id="UP000295689"/>
    </source>
</evidence>
<dbReference type="Proteomes" id="UP000295689">
    <property type="component" value="Unassembled WGS sequence"/>
</dbReference>
<feature type="region of interest" description="Disordered" evidence="1">
    <location>
        <begin position="1"/>
        <end position="20"/>
    </location>
</feature>
<protein>
    <recommendedName>
        <fullName evidence="4">Gamma-type small acid-soluble spore protein</fullName>
    </recommendedName>
</protein>
<name>A0A4R2BAL8_9BACI</name>
<dbReference type="EMBL" id="SLVV01000010">
    <property type="protein sequence ID" value="TCN22589.1"/>
    <property type="molecule type" value="Genomic_DNA"/>
</dbReference>
<evidence type="ECO:0008006" key="4">
    <source>
        <dbReference type="Google" id="ProtNLM"/>
    </source>
</evidence>
<accession>A0A4R2BAL8</accession>
<dbReference type="AlphaFoldDB" id="A0A4R2BAL8"/>
<dbReference type="RefSeq" id="WP_132009360.1">
    <property type="nucleotide sequence ID" value="NZ_JABUHM010000011.1"/>
</dbReference>
<feature type="region of interest" description="Disordered" evidence="1">
    <location>
        <begin position="36"/>
        <end position="64"/>
    </location>
</feature>
<gene>
    <name evidence="2" type="ORF">EV146_11073</name>
</gene>
<proteinExistence type="predicted"/>
<organism evidence="2 3">
    <name type="scientific">Mesobacillus foraminis</name>
    <dbReference type="NCBI Taxonomy" id="279826"/>
    <lineage>
        <taxon>Bacteria</taxon>
        <taxon>Bacillati</taxon>
        <taxon>Bacillota</taxon>
        <taxon>Bacilli</taxon>
        <taxon>Bacillales</taxon>
        <taxon>Bacillaceae</taxon>
        <taxon>Mesobacillus</taxon>
    </lineage>
</organism>
<feature type="compositionally biased region" description="Basic and acidic residues" evidence="1">
    <location>
        <begin position="50"/>
        <end position="64"/>
    </location>
</feature>
<comment type="caution">
    <text evidence="2">The sequence shown here is derived from an EMBL/GenBank/DDBJ whole genome shotgun (WGS) entry which is preliminary data.</text>
</comment>
<sequence>MNKYTTGGTDIESVKQQNANSGMSYNEVKAFLARTTGGHGTAGYSNTDVEQVKRNNSPDRQGSD</sequence>
<evidence type="ECO:0000313" key="2">
    <source>
        <dbReference type="EMBL" id="TCN22589.1"/>
    </source>
</evidence>
<keyword evidence="3" id="KW-1185">Reference proteome</keyword>
<evidence type="ECO:0000256" key="1">
    <source>
        <dbReference type="SAM" id="MobiDB-lite"/>
    </source>
</evidence>
<reference evidence="2 3" key="1">
    <citation type="journal article" date="2015" name="Stand. Genomic Sci.">
        <title>Genomic Encyclopedia of Bacterial and Archaeal Type Strains, Phase III: the genomes of soil and plant-associated and newly described type strains.</title>
        <authorList>
            <person name="Whitman W.B."/>
            <person name="Woyke T."/>
            <person name="Klenk H.P."/>
            <person name="Zhou Y."/>
            <person name="Lilburn T.G."/>
            <person name="Beck B.J."/>
            <person name="De Vos P."/>
            <person name="Vandamme P."/>
            <person name="Eisen J.A."/>
            <person name="Garrity G."/>
            <person name="Hugenholtz P."/>
            <person name="Kyrpides N.C."/>
        </authorList>
    </citation>
    <scope>NUCLEOTIDE SEQUENCE [LARGE SCALE GENOMIC DNA]</scope>
    <source>
        <strain evidence="2 3">CV53</strain>
    </source>
</reference>